<dbReference type="Proteomes" id="UP000798662">
    <property type="component" value="Chromosome 1"/>
</dbReference>
<name>A0ACC3BLH1_PYRYE</name>
<evidence type="ECO:0000313" key="1">
    <source>
        <dbReference type="EMBL" id="KAK1858336.1"/>
    </source>
</evidence>
<dbReference type="EMBL" id="CM020618">
    <property type="protein sequence ID" value="KAK1858336.1"/>
    <property type="molecule type" value="Genomic_DNA"/>
</dbReference>
<gene>
    <name evidence="1" type="ORF">I4F81_000945</name>
</gene>
<protein>
    <submittedName>
        <fullName evidence="1">Uncharacterized protein</fullName>
    </submittedName>
</protein>
<evidence type="ECO:0000313" key="2">
    <source>
        <dbReference type="Proteomes" id="UP000798662"/>
    </source>
</evidence>
<reference evidence="1" key="1">
    <citation type="submission" date="2019-11" db="EMBL/GenBank/DDBJ databases">
        <title>Nori genome reveals adaptations in red seaweeds to the harsh intertidal environment.</title>
        <authorList>
            <person name="Wang D."/>
            <person name="Mao Y."/>
        </authorList>
    </citation>
    <scope>NUCLEOTIDE SEQUENCE</scope>
    <source>
        <tissue evidence="1">Gametophyte</tissue>
    </source>
</reference>
<sequence length="429" mass="44544">MPARGDFDVEFDDGAEDLVADLVMEPDDTPEEVDVKVRLLEIYNARVAVRAQRKAFVLERKLLDFEALRSAEAGLPKAERDVVSRLKVFARLHPPEVQAELEEAVLEEHRLAARIAQLTAYRAAGVTSLADAAAFEAELVQRRTRGLGGVGRASGSGGGTAALTSAAAASAPPPTAAAAGSVVTQGSPSGDEGVVGALGAMAPSASGRRDGRPRRGVLRAPPLASVTDAAVGSGTGTPEAGSKAVVTAGIGRGGLSVYASEDVDTTGWVPLPIQCFPHASSMSLRERALCAALWLTPASWTALQSRIVDAVYRLPWPEQFKSVVALVRASAIEAEPWPVDEKEDSGSVDEAGAAAPATTEVAASSRAAAAAPPVGNGANLTGATVTAQLVSADSLMVPAAAAAPVQRLVQRLARHLLRARPHRRLRLRR</sequence>
<comment type="caution">
    <text evidence="1">The sequence shown here is derived from an EMBL/GenBank/DDBJ whole genome shotgun (WGS) entry which is preliminary data.</text>
</comment>
<organism evidence="1 2">
    <name type="scientific">Pyropia yezoensis</name>
    <name type="common">Susabi-nori</name>
    <name type="synonym">Porphyra yezoensis</name>
    <dbReference type="NCBI Taxonomy" id="2788"/>
    <lineage>
        <taxon>Eukaryota</taxon>
        <taxon>Rhodophyta</taxon>
        <taxon>Bangiophyceae</taxon>
        <taxon>Bangiales</taxon>
        <taxon>Bangiaceae</taxon>
        <taxon>Pyropia</taxon>
    </lineage>
</organism>
<accession>A0ACC3BLH1</accession>
<keyword evidence="2" id="KW-1185">Reference proteome</keyword>
<proteinExistence type="predicted"/>